<evidence type="ECO:0000256" key="1">
    <source>
        <dbReference type="SAM" id="MobiDB-lite"/>
    </source>
</evidence>
<keyword evidence="3" id="KW-1185">Reference proteome</keyword>
<dbReference type="Proteomes" id="UP001391051">
    <property type="component" value="Unassembled WGS sequence"/>
</dbReference>
<gene>
    <name evidence="2" type="ORF">PG986_003724</name>
</gene>
<dbReference type="RefSeq" id="XP_066705010.1">
    <property type="nucleotide sequence ID" value="XM_066839946.1"/>
</dbReference>
<evidence type="ECO:0000313" key="3">
    <source>
        <dbReference type="Proteomes" id="UP001391051"/>
    </source>
</evidence>
<name>A0ABR1QSI6_9PEZI</name>
<organism evidence="2 3">
    <name type="scientific">Apiospora aurea</name>
    <dbReference type="NCBI Taxonomy" id="335848"/>
    <lineage>
        <taxon>Eukaryota</taxon>
        <taxon>Fungi</taxon>
        <taxon>Dikarya</taxon>
        <taxon>Ascomycota</taxon>
        <taxon>Pezizomycotina</taxon>
        <taxon>Sordariomycetes</taxon>
        <taxon>Xylariomycetidae</taxon>
        <taxon>Amphisphaeriales</taxon>
        <taxon>Apiosporaceae</taxon>
        <taxon>Apiospora</taxon>
    </lineage>
</organism>
<proteinExistence type="predicted"/>
<dbReference type="GeneID" id="92073008"/>
<feature type="region of interest" description="Disordered" evidence="1">
    <location>
        <begin position="121"/>
        <end position="141"/>
    </location>
</feature>
<evidence type="ECO:0000313" key="2">
    <source>
        <dbReference type="EMBL" id="KAK7962899.1"/>
    </source>
</evidence>
<accession>A0ABR1QSI6</accession>
<dbReference type="EMBL" id="JAQQWE010000002">
    <property type="protein sequence ID" value="KAK7962899.1"/>
    <property type="molecule type" value="Genomic_DNA"/>
</dbReference>
<sequence length="169" mass="19187">MNEFRKRLYDGIKLGLGYVFAREERTSRQLVQEPDGELGAVAEQNRRPFRIDLEQRDEQRARRRPQPDELHVVLQLHLLVQAHLRDLHRPRLAGLGLPLVVQVDDPHVVLDSDFPLRLDGRPLDQGVGAGPRRGAAPDDEDDVVLGPLGGCERVVLDLVPRLRREKKGL</sequence>
<comment type="caution">
    <text evidence="2">The sequence shown here is derived from an EMBL/GenBank/DDBJ whole genome shotgun (WGS) entry which is preliminary data.</text>
</comment>
<protein>
    <submittedName>
        <fullName evidence="2">Uncharacterized protein</fullName>
    </submittedName>
</protein>
<reference evidence="2 3" key="1">
    <citation type="submission" date="2023-01" db="EMBL/GenBank/DDBJ databases">
        <title>Analysis of 21 Apiospora genomes using comparative genomics revels a genus with tremendous synthesis potential of carbohydrate active enzymes and secondary metabolites.</title>
        <authorList>
            <person name="Sorensen T."/>
        </authorList>
    </citation>
    <scope>NUCLEOTIDE SEQUENCE [LARGE SCALE GENOMIC DNA]</scope>
    <source>
        <strain evidence="2 3">CBS 24483</strain>
    </source>
</reference>